<gene>
    <name evidence="2" type="ORF">HBN54_002330</name>
</gene>
<dbReference type="Pfam" id="PF13715">
    <property type="entry name" value="CarbopepD_reg_2"/>
    <property type="match status" value="1"/>
</dbReference>
<dbReference type="RefSeq" id="WP_168673358.1">
    <property type="nucleotide sequence ID" value="NZ_JAAVTK010000006.1"/>
</dbReference>
<feature type="signal peptide" evidence="1">
    <location>
        <begin position="1"/>
        <end position="20"/>
    </location>
</feature>
<protein>
    <recommendedName>
        <fullName evidence="4">Carboxypeptidase-like regulatory domain-containing protein</fullName>
    </recommendedName>
</protein>
<comment type="caution">
    <text evidence="2">The sequence shown here is derived from an EMBL/GenBank/DDBJ whole genome shotgun (WGS) entry which is preliminary data.</text>
</comment>
<keyword evidence="3" id="KW-1185">Reference proteome</keyword>
<organism evidence="2 3">
    <name type="scientific">Hymenobacter artigasi</name>
    <dbReference type="NCBI Taxonomy" id="2719616"/>
    <lineage>
        <taxon>Bacteria</taxon>
        <taxon>Pseudomonadati</taxon>
        <taxon>Bacteroidota</taxon>
        <taxon>Cytophagia</taxon>
        <taxon>Cytophagales</taxon>
        <taxon>Hymenobacteraceae</taxon>
        <taxon>Hymenobacter</taxon>
    </lineage>
</organism>
<dbReference type="Proteomes" id="UP000717634">
    <property type="component" value="Unassembled WGS sequence"/>
</dbReference>
<evidence type="ECO:0000256" key="1">
    <source>
        <dbReference type="SAM" id="SignalP"/>
    </source>
</evidence>
<keyword evidence="1" id="KW-0732">Signal</keyword>
<dbReference type="EMBL" id="JAAVTK010000006">
    <property type="protein sequence ID" value="NKI89731.1"/>
    <property type="molecule type" value="Genomic_DNA"/>
</dbReference>
<dbReference type="Gene3D" id="2.60.40.1120">
    <property type="entry name" value="Carboxypeptidase-like, regulatory domain"/>
    <property type="match status" value="1"/>
</dbReference>
<dbReference type="InterPro" id="IPR008969">
    <property type="entry name" value="CarboxyPept-like_regulatory"/>
</dbReference>
<reference evidence="2 3" key="1">
    <citation type="submission" date="2020-03" db="EMBL/GenBank/DDBJ databases">
        <title>Genomic Encyclopedia of Type Strains, Phase IV (KMG-V): Genome sequencing to study the core and pangenomes of soil and plant-associated prokaryotes.</title>
        <authorList>
            <person name="Whitman W."/>
        </authorList>
    </citation>
    <scope>NUCLEOTIDE SEQUENCE [LARGE SCALE GENOMIC DNA]</scope>
    <source>
        <strain evidence="2 3">1B</strain>
    </source>
</reference>
<name>A0ABX1HHJ3_9BACT</name>
<dbReference type="SUPFAM" id="SSF49464">
    <property type="entry name" value="Carboxypeptidase regulatory domain-like"/>
    <property type="match status" value="1"/>
</dbReference>
<evidence type="ECO:0008006" key="4">
    <source>
        <dbReference type="Google" id="ProtNLM"/>
    </source>
</evidence>
<evidence type="ECO:0000313" key="2">
    <source>
        <dbReference type="EMBL" id="NKI89731.1"/>
    </source>
</evidence>
<evidence type="ECO:0000313" key="3">
    <source>
        <dbReference type="Proteomes" id="UP000717634"/>
    </source>
</evidence>
<sequence length="396" mass="43066">MKFFLIASVLLATIIRPAAAQTRLSGKILDAATGQAVPYASISVLNTTAGTTSNAEGEFELRGIALPARLVVSELGHERDTVAVAAATPLQLKLKPASVMLPEVALGTYTEELIKQAYRQLQRSSLTKRYSQAFYRQITRLEGQPTEVQEMIWHAKTTSGGIEGTAMAQGRFAAKKALLQFNNFSIFTKSIVLFNPLVDSTQQGGVVSLNVARDYTLKLLGVTQSGSQNLVQIGFVSKSTFSPTPNRGTITIDEATHQVLHFRVESQNLIHIKSNNPIFKFKAESSVYEMAFQPSATGATLDYIKASYQGTVGRMLKEDINLQASSFTSFYAVQSAPASGVTYDAAGKVRSDLEAIKKTTYDATAWQNNSAVKRTPLEEEVIKSFEQKGAFGTMLP</sequence>
<accession>A0ABX1HHJ3</accession>
<proteinExistence type="predicted"/>
<feature type="chain" id="PRO_5046482567" description="Carboxypeptidase-like regulatory domain-containing protein" evidence="1">
    <location>
        <begin position="21"/>
        <end position="396"/>
    </location>
</feature>